<dbReference type="OrthoDB" id="2884at2"/>
<dbReference type="InterPro" id="IPR013221">
    <property type="entry name" value="Mur_ligase_cen"/>
</dbReference>
<evidence type="ECO:0000313" key="5">
    <source>
        <dbReference type="Proteomes" id="UP000231990"/>
    </source>
</evidence>
<dbReference type="PANTHER" id="PTHR43445">
    <property type="entry name" value="UDP-N-ACETYLMURAMATE--L-ALANINE LIGASE-RELATED"/>
    <property type="match status" value="1"/>
</dbReference>
<reference evidence="4 5" key="1">
    <citation type="submission" date="2017-07" db="EMBL/GenBank/DDBJ databases">
        <title>Leptospira spp. isolated from tropical soils.</title>
        <authorList>
            <person name="Thibeaux R."/>
            <person name="Iraola G."/>
            <person name="Ferres I."/>
            <person name="Bierque E."/>
            <person name="Girault D."/>
            <person name="Soupe-Gilbert M.-E."/>
            <person name="Picardeau M."/>
            <person name="Goarant C."/>
        </authorList>
    </citation>
    <scope>NUCLEOTIDE SEQUENCE [LARGE SCALE GENOMIC DNA]</scope>
    <source>
        <strain evidence="3 5">FH1-B-B1</strain>
        <strain evidence="2 4">FH1-B-C1</strain>
    </source>
</reference>
<dbReference type="Proteomes" id="UP000231990">
    <property type="component" value="Unassembled WGS sequence"/>
</dbReference>
<name>A0A2M9ZQL6_9LEPT</name>
<dbReference type="InterPro" id="IPR008337">
    <property type="entry name" value="Capsule_biosynth_CapB"/>
</dbReference>
<feature type="domain" description="Mur ligase central" evidence="1">
    <location>
        <begin position="38"/>
        <end position="148"/>
    </location>
</feature>
<organism evidence="3 5">
    <name type="scientific">Leptospira perolatii</name>
    <dbReference type="NCBI Taxonomy" id="2023191"/>
    <lineage>
        <taxon>Bacteria</taxon>
        <taxon>Pseudomonadati</taxon>
        <taxon>Spirochaetota</taxon>
        <taxon>Spirochaetia</taxon>
        <taxon>Leptospirales</taxon>
        <taxon>Leptospiraceae</taxon>
        <taxon>Leptospira</taxon>
    </lineage>
</organism>
<evidence type="ECO:0000313" key="3">
    <source>
        <dbReference type="EMBL" id="PJZ74370.1"/>
    </source>
</evidence>
<dbReference type="InterPro" id="IPR036565">
    <property type="entry name" value="Mur-like_cat_sf"/>
</dbReference>
<dbReference type="GO" id="GO:0005524">
    <property type="term" value="F:ATP binding"/>
    <property type="evidence" value="ECO:0007669"/>
    <property type="project" value="InterPro"/>
</dbReference>
<dbReference type="Pfam" id="PF08245">
    <property type="entry name" value="Mur_ligase_M"/>
    <property type="match status" value="1"/>
</dbReference>
<dbReference type="PRINTS" id="PR01758">
    <property type="entry name" value="CAPSULEPROTB"/>
</dbReference>
<accession>A0A2M9ZQL6</accession>
<dbReference type="Gene3D" id="3.40.1190.10">
    <property type="entry name" value="Mur-like, catalytic domain"/>
    <property type="match status" value="1"/>
</dbReference>
<proteinExistence type="predicted"/>
<dbReference type="RefSeq" id="WP_100713102.1">
    <property type="nucleotide sequence ID" value="NZ_NPDY01000003.1"/>
</dbReference>
<evidence type="ECO:0000313" key="4">
    <source>
        <dbReference type="Proteomes" id="UP000231962"/>
    </source>
</evidence>
<dbReference type="InterPro" id="IPR050061">
    <property type="entry name" value="MurCDEF_pg_biosynth"/>
</dbReference>
<gene>
    <name evidence="3" type="primary">pgsB</name>
    <name evidence="2" type="ORF">CH360_05980</name>
    <name evidence="3" type="ORF">CH373_05560</name>
</gene>
<comment type="caution">
    <text evidence="3">The sequence shown here is derived from an EMBL/GenBank/DDBJ whole genome shotgun (WGS) entry which is preliminary data.</text>
</comment>
<dbReference type="AlphaFoldDB" id="A0A2M9ZQL6"/>
<dbReference type="GO" id="GO:0016020">
    <property type="term" value="C:membrane"/>
    <property type="evidence" value="ECO:0007669"/>
    <property type="project" value="InterPro"/>
</dbReference>
<dbReference type="EMBL" id="NPDZ01000002">
    <property type="protein sequence ID" value="PJZ74370.1"/>
    <property type="molecule type" value="Genomic_DNA"/>
</dbReference>
<evidence type="ECO:0000259" key="1">
    <source>
        <dbReference type="Pfam" id="PF08245"/>
    </source>
</evidence>
<keyword evidence="4" id="KW-1185">Reference proteome</keyword>
<dbReference type="NCBIfam" id="TIGR04012">
    <property type="entry name" value="poly_gGlu_PgsB"/>
    <property type="match status" value="1"/>
</dbReference>
<dbReference type="EMBL" id="NPDY01000003">
    <property type="protein sequence ID" value="PJZ70534.1"/>
    <property type="molecule type" value="Genomic_DNA"/>
</dbReference>
<dbReference type="PANTHER" id="PTHR43445:SF1">
    <property type="entry name" value="PGA SYNTHASE CAPB"/>
    <property type="match status" value="1"/>
</dbReference>
<protein>
    <submittedName>
        <fullName evidence="3">Poly-gamma-glutamate synthase PgsB</fullName>
    </submittedName>
</protein>
<evidence type="ECO:0000313" key="2">
    <source>
        <dbReference type="EMBL" id="PJZ70534.1"/>
    </source>
</evidence>
<dbReference type="SUPFAM" id="SSF53623">
    <property type="entry name" value="MurD-like peptide ligases, catalytic domain"/>
    <property type="match status" value="1"/>
</dbReference>
<sequence>MLGSLVLTVLLLIILLYGREEMRKLRRSRNSIPIRIHVNGTRGKSSVTRLIAAGLREGGIPTLAKTTGTSPKFIYPDGREVSIARHGSPNIREQIAVLNHARTENVRAIVLECMALQPTIQKISEDKMIQATHTVITNILEDHLEVMGPRKEDVCFAFGGTVPPGKQVFTAERDLLPVLTEICSDRSAQVHSLNQSDLQEVLEEDLCDFRYFEHKENVALALKVCQSVGVPKQTALQGMKKANPDPGATCAYSMQYFGRQVTFVNGFAANDPKSSRKVWDLGIANFSNVDKRIAIINCRSDRSERSIQLGKEISNWKQSMPDLLVLVGESTHILAKALLEGGVSFGRIEIAESATESEVFERILDLGGNKSLVVGLGNIAGIGLSLLRMFRNRSEFIRMKTWIS</sequence>
<dbReference type="GO" id="GO:0045227">
    <property type="term" value="P:capsule polysaccharide biosynthetic process"/>
    <property type="evidence" value="ECO:0007669"/>
    <property type="project" value="InterPro"/>
</dbReference>
<dbReference type="GO" id="GO:0016881">
    <property type="term" value="F:acid-amino acid ligase activity"/>
    <property type="evidence" value="ECO:0007669"/>
    <property type="project" value="InterPro"/>
</dbReference>
<dbReference type="Proteomes" id="UP000231962">
    <property type="component" value="Unassembled WGS sequence"/>
</dbReference>